<organism evidence="6 7">
    <name type="scientific">Methanomethylovorans hollandica (strain DSM 15978 / NBRC 107637 / DMS1)</name>
    <dbReference type="NCBI Taxonomy" id="867904"/>
    <lineage>
        <taxon>Archaea</taxon>
        <taxon>Methanobacteriati</taxon>
        <taxon>Methanobacteriota</taxon>
        <taxon>Stenosarchaea group</taxon>
        <taxon>Methanomicrobia</taxon>
        <taxon>Methanosarcinales</taxon>
        <taxon>Methanosarcinaceae</taxon>
        <taxon>Methanomethylovorans</taxon>
    </lineage>
</organism>
<dbReference type="EC" id="3.1.26.5" evidence="5"/>
<reference evidence="7" key="1">
    <citation type="submission" date="2012-02" db="EMBL/GenBank/DDBJ databases">
        <title>Complete sequence of chromosome of Methanomethylovorans hollandica DSM 15978.</title>
        <authorList>
            <person name="Lucas S."/>
            <person name="Copeland A."/>
            <person name="Lapidus A."/>
            <person name="Glavina del Rio T."/>
            <person name="Dalin E."/>
            <person name="Tice H."/>
            <person name="Bruce D."/>
            <person name="Goodwin L."/>
            <person name="Pitluck S."/>
            <person name="Peters L."/>
            <person name="Mikhailova N."/>
            <person name="Held B."/>
            <person name="Kyrpides N."/>
            <person name="Mavromatis K."/>
            <person name="Ivanova N."/>
            <person name="Brettin T."/>
            <person name="Detter J.C."/>
            <person name="Han C."/>
            <person name="Larimer F."/>
            <person name="Land M."/>
            <person name="Hauser L."/>
            <person name="Markowitz V."/>
            <person name="Cheng J.-F."/>
            <person name="Hugenholtz P."/>
            <person name="Woyke T."/>
            <person name="Wu D."/>
            <person name="Spring S."/>
            <person name="Schroeder M."/>
            <person name="Brambilla E."/>
            <person name="Klenk H.-P."/>
            <person name="Eisen J.A."/>
        </authorList>
    </citation>
    <scope>NUCLEOTIDE SEQUENCE [LARGE SCALE GENOMIC DNA]</scope>
    <source>
        <strain evidence="7">DSM 15978 / NBRC 107637 / DMS1</strain>
    </source>
</reference>
<dbReference type="KEGG" id="mhz:Metho_0337"/>
<gene>
    <name evidence="6" type="ordered locus">Metho_0337</name>
</gene>
<dbReference type="Proteomes" id="UP000010866">
    <property type="component" value="Chromosome"/>
</dbReference>
<dbReference type="GO" id="GO:0004526">
    <property type="term" value="F:ribonuclease P activity"/>
    <property type="evidence" value="ECO:0007669"/>
    <property type="project" value="UniProtKB-UniRule"/>
</dbReference>
<dbReference type="HOGENOM" id="CLU_109672_0_0_2"/>
<dbReference type="PANTHER" id="PTHR41173">
    <property type="entry name" value="UPF0278 PROTEIN TK1425"/>
    <property type="match status" value="1"/>
</dbReference>
<evidence type="ECO:0000313" key="7">
    <source>
        <dbReference type="Proteomes" id="UP000010866"/>
    </source>
</evidence>
<keyword evidence="1 5" id="KW-0819">tRNA processing</keyword>
<evidence type="ECO:0000256" key="4">
    <source>
        <dbReference type="ARBA" id="ARBA00022801"/>
    </source>
</evidence>
<dbReference type="GO" id="GO:0016874">
    <property type="term" value="F:ligase activity"/>
    <property type="evidence" value="ECO:0007669"/>
    <property type="project" value="UniProtKB-KW"/>
</dbReference>
<keyword evidence="2 5" id="KW-0540">Nuclease</keyword>
<keyword evidence="6" id="KW-0436">Ligase</keyword>
<evidence type="ECO:0000256" key="2">
    <source>
        <dbReference type="ARBA" id="ARBA00022722"/>
    </source>
</evidence>
<dbReference type="STRING" id="867904.Metho_0337"/>
<dbReference type="NCBIfam" id="TIGR03875">
    <property type="entry name" value="RNA_lig_partner"/>
    <property type="match status" value="1"/>
</dbReference>
<dbReference type="HAMAP" id="MF_01078">
    <property type="entry name" value="RNA_free_RNase_P"/>
    <property type="match status" value="1"/>
</dbReference>
<keyword evidence="7" id="KW-1185">Reference proteome</keyword>
<name>L0KV82_METHD</name>
<dbReference type="NCBIfam" id="NF003343">
    <property type="entry name" value="PRK04358.1-4"/>
    <property type="match status" value="1"/>
</dbReference>
<dbReference type="Pfam" id="PF08745">
    <property type="entry name" value="PIN_5"/>
    <property type="match status" value="1"/>
</dbReference>
<dbReference type="InterPro" id="IPR014856">
    <property type="entry name" value="RNA_free_RNase_P"/>
</dbReference>
<accession>L0KV82</accession>
<dbReference type="RefSeq" id="WP_015323779.1">
    <property type="nucleotide sequence ID" value="NC_019977.1"/>
</dbReference>
<dbReference type="PANTHER" id="PTHR41173:SF1">
    <property type="entry name" value="RNA-FREE RIBONUCLEASE P"/>
    <property type="match status" value="1"/>
</dbReference>
<dbReference type="AlphaFoldDB" id="L0KV82"/>
<keyword evidence="3 5" id="KW-0255">Endonuclease</keyword>
<protein>
    <recommendedName>
        <fullName evidence="5">RNA-free ribonuclease P</fullName>
        <shortName evidence="5">RNA-free RNase P</shortName>
        <ecNumber evidence="5">3.1.26.5</ecNumber>
    </recommendedName>
    <alternativeName>
        <fullName evidence="5">Protein-only RNase P</fullName>
    </alternativeName>
</protein>
<dbReference type="OrthoDB" id="95197at2157"/>
<dbReference type="EMBL" id="CP003362">
    <property type="protein sequence ID" value="AGB48610.1"/>
    <property type="molecule type" value="Genomic_DNA"/>
</dbReference>
<evidence type="ECO:0000256" key="1">
    <source>
        <dbReference type="ARBA" id="ARBA00022694"/>
    </source>
</evidence>
<dbReference type="GeneID" id="14407443"/>
<dbReference type="CDD" id="cd18691">
    <property type="entry name" value="PIN_VapC-like"/>
    <property type="match status" value="1"/>
</dbReference>
<proteinExistence type="inferred from homology"/>
<evidence type="ECO:0000256" key="3">
    <source>
        <dbReference type="ARBA" id="ARBA00022759"/>
    </source>
</evidence>
<keyword evidence="4 5" id="KW-0378">Hydrolase</keyword>
<sequence>MLRQRFVLDTTALTDLQAREAMGVDSLCEGMKNMLEMIASARLKLGISCYVPFPSVYNELQEFAKNNGCETDVIAKIDTWLVKKAPDRYNVMINSRIFHEYVSYMRERINKGMVVAEEAIWEGSTKCLLLTTKAEDTQQIDFEIEKGVIGPIVGKFRNKYRSALRYGILDSAPDIDVLILAKELDAAVVASDFGIQKWAEELGVRFVPAHTFPMILKEYLAHARDANNQIKDVFHENL</sequence>
<comment type="function">
    <text evidence="5">RNA-free RNase P that catalyzes the removal of the 5'-leader sequence from pre-tRNA to produce the mature 5'-terminus.</text>
</comment>
<evidence type="ECO:0000313" key="6">
    <source>
        <dbReference type="EMBL" id="AGB48610.1"/>
    </source>
</evidence>
<comment type="catalytic activity">
    <reaction evidence="5">
        <text>Endonucleolytic cleavage of RNA, removing 5'-extranucleotides from tRNA precursor.</text>
        <dbReference type="EC" id="3.1.26.5"/>
    </reaction>
</comment>
<dbReference type="GO" id="GO:0001682">
    <property type="term" value="P:tRNA 5'-leader removal"/>
    <property type="evidence" value="ECO:0007669"/>
    <property type="project" value="UniProtKB-UniRule"/>
</dbReference>
<evidence type="ECO:0000256" key="5">
    <source>
        <dbReference type="HAMAP-Rule" id="MF_01078"/>
    </source>
</evidence>
<comment type="similarity">
    <text evidence="5">Belongs to the HARP family.</text>
</comment>